<accession>A0A514D4K0</accession>
<evidence type="ECO:0000256" key="4">
    <source>
        <dbReference type="ARBA" id="ARBA00022844"/>
    </source>
</evidence>
<dbReference type="GO" id="GO:0044423">
    <property type="term" value="C:virion component"/>
    <property type="evidence" value="ECO:0007669"/>
    <property type="project" value="UniProtKB-KW"/>
</dbReference>
<comment type="similarity">
    <text evidence="7">Belongs to the Leviviricetes maturation protein family.</text>
</comment>
<evidence type="ECO:0000256" key="6">
    <source>
        <dbReference type="ARBA" id="ARBA00023296"/>
    </source>
</evidence>
<sequence length="380" mass="42464">MAFPRERTRVFTRRGGTCGRFTWWPDYGSGVEVNSGLAFARDSVGWEDDYPLDFDRQEYSGGTMNQAFSGYFSSWFNNWVPEILRAGFNLSHLHTSSDSDVDPYYATKAVARSNPSKPFVDLPVELLQLHELADLIRPGRRPNAVAPAQQLGSQYLMTSFGVMPVADAMARLYHAHSVIDRRIQVIERLRAKGYRKTMDMDVSTAQSTEYWYIDTAHSTAGGNFNISTVAGVRAHVRWGLYPGAFAGHETPNQMRAAVRHAAEESLLGSTIDLSTVWQITPFTWLIDWFLGVGDYLKSQRNTGLALLKEVVVMRHRKTVATYPGITYEPGGGAKTMHIDPIRMERESKSRRFSFPSPLTAHLPLLDSGSCATLASLAATR</sequence>
<evidence type="ECO:0000256" key="7">
    <source>
        <dbReference type="ARBA" id="ARBA00035110"/>
    </source>
</evidence>
<evidence type="ECO:0000313" key="8">
    <source>
        <dbReference type="EMBL" id="QDH88551.1"/>
    </source>
</evidence>
<protein>
    <submittedName>
        <fullName evidence="8">Uncharacterized protein</fullName>
    </submittedName>
</protein>
<evidence type="ECO:0000256" key="5">
    <source>
        <dbReference type="ARBA" id="ARBA00023104"/>
    </source>
</evidence>
<organism evidence="8">
    <name type="scientific">Leviviridae sp</name>
    <dbReference type="NCBI Taxonomy" id="2027243"/>
    <lineage>
        <taxon>Viruses</taxon>
        <taxon>Riboviria</taxon>
        <taxon>Orthornavirae</taxon>
        <taxon>Lenarviricota</taxon>
        <taxon>Leviviricetes</taxon>
        <taxon>Norzivirales</taxon>
        <taxon>Fiersviridae</taxon>
    </lineage>
</organism>
<comment type="subcellular location">
    <subcellularLocation>
        <location evidence="1">Virion</location>
    </subcellularLocation>
</comment>
<keyword evidence="2" id="KW-0945">Host-virus interaction</keyword>
<keyword evidence="3" id="KW-1161">Viral attachment to host cell</keyword>
<proteinExistence type="inferred from homology"/>
<dbReference type="InterPro" id="IPR005563">
    <property type="entry name" value="A_protein"/>
</dbReference>
<dbReference type="GO" id="GO:0039666">
    <property type="term" value="P:virion attachment to host cell pilus"/>
    <property type="evidence" value="ECO:0007669"/>
    <property type="project" value="UniProtKB-KW"/>
</dbReference>
<gene>
    <name evidence="8" type="ORF">H2Rhizo33598_000003</name>
</gene>
<dbReference type="Pfam" id="PF03863">
    <property type="entry name" value="Phage_mat-A"/>
    <property type="match status" value="1"/>
</dbReference>
<keyword evidence="4" id="KW-0946">Virion</keyword>
<dbReference type="EMBL" id="MN034167">
    <property type="protein sequence ID" value="QDH88551.1"/>
    <property type="molecule type" value="Genomic_RNA"/>
</dbReference>
<reference evidence="8" key="1">
    <citation type="submission" date="2019-05" db="EMBL/GenBank/DDBJ databases">
        <title>Metatranscriptomic reconstruction reveals RNA viruses with the potential to shape carbon cycling in soil.</title>
        <authorList>
            <person name="Starr E.P."/>
            <person name="Nuccio E."/>
            <person name="Pett-Ridge J."/>
            <person name="Banfield J.F."/>
            <person name="Firestone M.K."/>
        </authorList>
    </citation>
    <scope>NUCLEOTIDE SEQUENCE</scope>
    <source>
        <strain evidence="8">H2_Rhizo_33_scaffold_598</strain>
    </source>
</reference>
<name>A0A514D4K0_9VIRU</name>
<evidence type="ECO:0000256" key="3">
    <source>
        <dbReference type="ARBA" id="ARBA00022804"/>
    </source>
</evidence>
<evidence type="ECO:0000256" key="1">
    <source>
        <dbReference type="ARBA" id="ARBA00004328"/>
    </source>
</evidence>
<evidence type="ECO:0000256" key="2">
    <source>
        <dbReference type="ARBA" id="ARBA00022581"/>
    </source>
</evidence>
<keyword evidence="6" id="KW-1160">Virus entry into host cell</keyword>
<keyword evidence="5" id="KW-1175">Viral attachment to host cell pilus</keyword>